<dbReference type="PANTHER" id="PTHR43798">
    <property type="entry name" value="MONOACYLGLYCEROL LIPASE"/>
    <property type="match status" value="1"/>
</dbReference>
<name>A0A4R6SHZ7_LABRH</name>
<dbReference type="PRINTS" id="PR00111">
    <property type="entry name" value="ABHYDROLASE"/>
</dbReference>
<evidence type="ECO:0000259" key="1">
    <source>
        <dbReference type="Pfam" id="PF00561"/>
    </source>
</evidence>
<dbReference type="Gene3D" id="3.40.50.1820">
    <property type="entry name" value="alpha/beta hydrolase"/>
    <property type="match status" value="1"/>
</dbReference>
<dbReference type="InterPro" id="IPR000073">
    <property type="entry name" value="AB_hydrolase_1"/>
</dbReference>
<dbReference type="Proteomes" id="UP000295444">
    <property type="component" value="Unassembled WGS sequence"/>
</dbReference>
<accession>A0A4R6SHZ7</accession>
<dbReference type="PANTHER" id="PTHR43798:SF33">
    <property type="entry name" value="HYDROLASE, PUTATIVE (AFU_ORTHOLOGUE AFUA_2G14860)-RELATED"/>
    <property type="match status" value="1"/>
</dbReference>
<feature type="domain" description="AB hydrolase-1" evidence="1">
    <location>
        <begin position="26"/>
        <end position="122"/>
    </location>
</feature>
<proteinExistence type="predicted"/>
<dbReference type="GO" id="GO:0016020">
    <property type="term" value="C:membrane"/>
    <property type="evidence" value="ECO:0007669"/>
    <property type="project" value="TreeGrafter"/>
</dbReference>
<dbReference type="AlphaFoldDB" id="A0A4R6SHZ7"/>
<evidence type="ECO:0000313" key="3">
    <source>
        <dbReference type="Proteomes" id="UP000295444"/>
    </source>
</evidence>
<dbReference type="InterPro" id="IPR029058">
    <property type="entry name" value="AB_hydrolase_fold"/>
</dbReference>
<dbReference type="Pfam" id="PF00561">
    <property type="entry name" value="Abhydrolase_1"/>
    <property type="match status" value="1"/>
</dbReference>
<gene>
    <name evidence="2" type="ORF">EV186_1021313</name>
</gene>
<organism evidence="2 3">
    <name type="scientific">Labedaea rhizosphaerae</name>
    <dbReference type="NCBI Taxonomy" id="598644"/>
    <lineage>
        <taxon>Bacteria</taxon>
        <taxon>Bacillati</taxon>
        <taxon>Actinomycetota</taxon>
        <taxon>Actinomycetes</taxon>
        <taxon>Pseudonocardiales</taxon>
        <taxon>Pseudonocardiaceae</taxon>
        <taxon>Labedaea</taxon>
    </lineage>
</organism>
<dbReference type="RefSeq" id="WP_133850026.1">
    <property type="nucleotide sequence ID" value="NZ_SNXZ01000002.1"/>
</dbReference>
<dbReference type="GO" id="GO:0003824">
    <property type="term" value="F:catalytic activity"/>
    <property type="evidence" value="ECO:0007669"/>
    <property type="project" value="UniProtKB-ARBA"/>
</dbReference>
<dbReference type="InterPro" id="IPR050266">
    <property type="entry name" value="AB_hydrolase_sf"/>
</dbReference>
<protein>
    <submittedName>
        <fullName evidence="2">Pimeloyl-ACP methyl ester carboxylesterase</fullName>
    </submittedName>
</protein>
<keyword evidence="3" id="KW-1185">Reference proteome</keyword>
<comment type="caution">
    <text evidence="2">The sequence shown here is derived from an EMBL/GenBank/DDBJ whole genome shotgun (WGS) entry which is preliminary data.</text>
</comment>
<dbReference type="EMBL" id="SNXZ01000002">
    <property type="protein sequence ID" value="TDQ01445.1"/>
    <property type="molecule type" value="Genomic_DNA"/>
</dbReference>
<evidence type="ECO:0000313" key="2">
    <source>
        <dbReference type="EMBL" id="TDQ01445.1"/>
    </source>
</evidence>
<sequence>MRELPLAFVQARVRWLEFPGDGRPTLFLHGLGCTGASDFAHVAARLPGRRSVLLDHLGFGLSDRPADFDYRIESHARVAAAVLDHLELSDVDVVAHSMGGAIAILLAAHRPELVRRLVLSEPNLDVGGGQFSTLLAGRDPAGIDRIVKLTSTPAFAARARLADPVALVRSAEGLVASTDPTPFELLAKLVCPVRFLVGERSLPDADAERVAALGIPVSIVPRAGHDMSIDNPDDFTAAVAAALVS</sequence>
<reference evidence="2 3" key="1">
    <citation type="submission" date="2019-03" db="EMBL/GenBank/DDBJ databases">
        <title>Genomic Encyclopedia of Type Strains, Phase IV (KMG-IV): sequencing the most valuable type-strain genomes for metagenomic binning, comparative biology and taxonomic classification.</title>
        <authorList>
            <person name="Goeker M."/>
        </authorList>
    </citation>
    <scope>NUCLEOTIDE SEQUENCE [LARGE SCALE GENOMIC DNA]</scope>
    <source>
        <strain evidence="2 3">DSM 45361</strain>
    </source>
</reference>
<dbReference type="OrthoDB" id="2987348at2"/>
<dbReference type="SUPFAM" id="SSF53474">
    <property type="entry name" value="alpha/beta-Hydrolases"/>
    <property type="match status" value="1"/>
</dbReference>